<evidence type="ECO:0000256" key="2">
    <source>
        <dbReference type="SAM" id="SignalP"/>
    </source>
</evidence>
<accession>A0A5C6LL29</accession>
<evidence type="ECO:0000313" key="3">
    <source>
        <dbReference type="EMBL" id="TWV89606.1"/>
    </source>
</evidence>
<dbReference type="GO" id="GO:0005975">
    <property type="term" value="P:carbohydrate metabolic process"/>
    <property type="evidence" value="ECO:0007669"/>
    <property type="project" value="UniProtKB-ARBA"/>
</dbReference>
<feature type="signal peptide" evidence="2">
    <location>
        <begin position="1"/>
        <end position="19"/>
    </location>
</feature>
<evidence type="ECO:0000256" key="1">
    <source>
        <dbReference type="ARBA" id="ARBA00022801"/>
    </source>
</evidence>
<gene>
    <name evidence="3" type="ORF">FEF09_29850</name>
</gene>
<proteinExistence type="predicted"/>
<dbReference type="Proteomes" id="UP000318815">
    <property type="component" value="Unassembled WGS sequence"/>
</dbReference>
<dbReference type="EMBL" id="VOHS01000087">
    <property type="protein sequence ID" value="TWV89606.1"/>
    <property type="molecule type" value="Genomic_DNA"/>
</dbReference>
<feature type="chain" id="PRO_5022674912" description="SPOR domain-containing protein" evidence="2">
    <location>
        <begin position="20"/>
        <end position="128"/>
    </location>
</feature>
<dbReference type="InterPro" id="IPR029018">
    <property type="entry name" value="Hex-like_dom2"/>
</dbReference>
<name>A0A5C6LL29_9BACT</name>
<dbReference type="Gene3D" id="3.30.379.10">
    <property type="entry name" value="Chitobiase/beta-hexosaminidase domain 2-like"/>
    <property type="match status" value="1"/>
</dbReference>
<keyword evidence="2" id="KW-0732">Signal</keyword>
<evidence type="ECO:0000313" key="4">
    <source>
        <dbReference type="Proteomes" id="UP000318815"/>
    </source>
</evidence>
<keyword evidence="1" id="KW-0378">Hydrolase</keyword>
<sequence length="128" mass="14310">MKKLSNILLLLILGQCLHAQQLLITRTDKSNFPLVDINPAAIYVDSTDDWLVNKAASLLQTDIEQVTGKKPAIIHNIDSAPRHLVIIGTYNNAAAIKALVRNKKADYNSLKGKWETFRIHTFPPPSHM</sequence>
<reference evidence="3 4" key="1">
    <citation type="submission" date="2019-08" db="EMBL/GenBank/DDBJ databases">
        <title>Whole genome sequencing of chitin degrading bacteria Chitinophaga pinensis YS16.</title>
        <authorList>
            <person name="Singh R.P."/>
            <person name="Manchanda G."/>
            <person name="Maurya I.K."/>
            <person name="Joshi N.K."/>
            <person name="Srivastava A.K."/>
        </authorList>
    </citation>
    <scope>NUCLEOTIDE SEQUENCE [LARGE SCALE GENOMIC DNA]</scope>
    <source>
        <strain evidence="3 4">YS-16</strain>
    </source>
</reference>
<dbReference type="GO" id="GO:0016787">
    <property type="term" value="F:hydrolase activity"/>
    <property type="evidence" value="ECO:0007669"/>
    <property type="project" value="UniProtKB-KW"/>
</dbReference>
<dbReference type="RefSeq" id="WP_146308512.1">
    <property type="nucleotide sequence ID" value="NZ_VOHS01000087.1"/>
</dbReference>
<protein>
    <recommendedName>
        <fullName evidence="5">SPOR domain-containing protein</fullName>
    </recommendedName>
</protein>
<dbReference type="PANTHER" id="PTHR37842:SF2">
    <property type="entry name" value="GYLCOSYL HYDROLASE 115 C-TERMINAL DOMAIN-CONTAINING PROTEIN"/>
    <property type="match status" value="1"/>
</dbReference>
<dbReference type="PANTHER" id="PTHR37842">
    <property type="match status" value="1"/>
</dbReference>
<organism evidence="3 4">
    <name type="scientific">Chitinophaga pinensis</name>
    <dbReference type="NCBI Taxonomy" id="79329"/>
    <lineage>
        <taxon>Bacteria</taxon>
        <taxon>Pseudomonadati</taxon>
        <taxon>Bacteroidota</taxon>
        <taxon>Chitinophagia</taxon>
        <taxon>Chitinophagales</taxon>
        <taxon>Chitinophagaceae</taxon>
        <taxon>Chitinophaga</taxon>
    </lineage>
</organism>
<comment type="caution">
    <text evidence="3">The sequence shown here is derived from an EMBL/GenBank/DDBJ whole genome shotgun (WGS) entry which is preliminary data.</text>
</comment>
<keyword evidence="4" id="KW-1185">Reference proteome</keyword>
<evidence type="ECO:0008006" key="5">
    <source>
        <dbReference type="Google" id="ProtNLM"/>
    </source>
</evidence>
<dbReference type="AlphaFoldDB" id="A0A5C6LL29"/>